<evidence type="ECO:0000313" key="4">
    <source>
        <dbReference type="Proteomes" id="UP000756346"/>
    </source>
</evidence>
<dbReference type="Proteomes" id="UP000756346">
    <property type="component" value="Unassembled WGS sequence"/>
</dbReference>
<feature type="transmembrane region" description="Helical" evidence="2">
    <location>
        <begin position="80"/>
        <end position="102"/>
    </location>
</feature>
<feature type="compositionally biased region" description="Basic residues" evidence="1">
    <location>
        <begin position="173"/>
        <end position="190"/>
    </location>
</feature>
<gene>
    <name evidence="3" type="ORF">B0I36DRAFT_115239</name>
</gene>
<feature type="region of interest" description="Disordered" evidence="1">
    <location>
        <begin position="1"/>
        <end position="20"/>
    </location>
</feature>
<proteinExistence type="predicted"/>
<evidence type="ECO:0000256" key="2">
    <source>
        <dbReference type="SAM" id="Phobius"/>
    </source>
</evidence>
<feature type="compositionally biased region" description="Gly residues" evidence="1">
    <location>
        <begin position="288"/>
        <end position="302"/>
    </location>
</feature>
<reference evidence="3" key="1">
    <citation type="journal article" date="2021" name="Nat. Commun.">
        <title>Genetic determinants of endophytism in the Arabidopsis root mycobiome.</title>
        <authorList>
            <person name="Mesny F."/>
            <person name="Miyauchi S."/>
            <person name="Thiergart T."/>
            <person name="Pickel B."/>
            <person name="Atanasova L."/>
            <person name="Karlsson M."/>
            <person name="Huettel B."/>
            <person name="Barry K.W."/>
            <person name="Haridas S."/>
            <person name="Chen C."/>
            <person name="Bauer D."/>
            <person name="Andreopoulos W."/>
            <person name="Pangilinan J."/>
            <person name="LaButti K."/>
            <person name="Riley R."/>
            <person name="Lipzen A."/>
            <person name="Clum A."/>
            <person name="Drula E."/>
            <person name="Henrissat B."/>
            <person name="Kohler A."/>
            <person name="Grigoriev I.V."/>
            <person name="Martin F.M."/>
            <person name="Hacquard S."/>
        </authorList>
    </citation>
    <scope>NUCLEOTIDE SEQUENCE</scope>
    <source>
        <strain evidence="3">MPI-CAGE-CH-0230</strain>
    </source>
</reference>
<dbReference type="OrthoDB" id="5423884at2759"/>
<feature type="region of interest" description="Disordered" evidence="1">
    <location>
        <begin position="255"/>
        <end position="353"/>
    </location>
</feature>
<organism evidence="3 4">
    <name type="scientific">Microdochium trichocladiopsis</name>
    <dbReference type="NCBI Taxonomy" id="1682393"/>
    <lineage>
        <taxon>Eukaryota</taxon>
        <taxon>Fungi</taxon>
        <taxon>Dikarya</taxon>
        <taxon>Ascomycota</taxon>
        <taxon>Pezizomycotina</taxon>
        <taxon>Sordariomycetes</taxon>
        <taxon>Xylariomycetidae</taxon>
        <taxon>Xylariales</taxon>
        <taxon>Microdochiaceae</taxon>
        <taxon>Microdochium</taxon>
    </lineage>
</organism>
<sequence>MAPTSGLSTGDSDSDGSISSSSNTVHLLLRRLTDSLAPDHNSKNNGAFLGSLRNLHRATSGVDTVPEGYGLPNSPPPGTVAGIVVGSVAAFLFVLWVIYFCLNFGLPGRQVWSERGSVTNMSRSVVSTRRRDERSRSRATGTVITNAGPAAAAAAVIAVEGARRSRSRGGVLKMKKKQHRHHHSRSRSRSPPRMVEVRRETSTRRVAETSTRRVAENRRSGGGGGGGGGGRGGRYAYHNPNEDQIIVEEEMTDRSALGYGGASSVRSRSRSRGPMPPRGVPVVMAPGVRGGGGAGPGRGGAGAPPRVVPSSILSSEDYSHSETESEDEDEIVVMEENSTPPRSRRGGRRDRRG</sequence>
<keyword evidence="2" id="KW-0472">Membrane</keyword>
<dbReference type="EMBL" id="JAGTJQ010000005">
    <property type="protein sequence ID" value="KAH7030880.1"/>
    <property type="molecule type" value="Genomic_DNA"/>
</dbReference>
<feature type="compositionally biased region" description="Gly residues" evidence="1">
    <location>
        <begin position="220"/>
        <end position="233"/>
    </location>
</feature>
<feature type="compositionally biased region" description="Basic and acidic residues" evidence="1">
    <location>
        <begin position="195"/>
        <end position="219"/>
    </location>
</feature>
<feature type="compositionally biased region" description="Basic residues" evidence="1">
    <location>
        <begin position="342"/>
        <end position="353"/>
    </location>
</feature>
<dbReference type="RefSeq" id="XP_046012560.1">
    <property type="nucleotide sequence ID" value="XM_046147952.1"/>
</dbReference>
<name>A0A9P8Y653_9PEZI</name>
<feature type="compositionally biased region" description="Low complexity" evidence="1">
    <location>
        <begin position="303"/>
        <end position="316"/>
    </location>
</feature>
<comment type="caution">
    <text evidence="3">The sequence shown here is derived from an EMBL/GenBank/DDBJ whole genome shotgun (WGS) entry which is preliminary data.</text>
</comment>
<keyword evidence="4" id="KW-1185">Reference proteome</keyword>
<feature type="compositionally biased region" description="Acidic residues" evidence="1">
    <location>
        <begin position="324"/>
        <end position="333"/>
    </location>
</feature>
<feature type="region of interest" description="Disordered" evidence="1">
    <location>
        <begin position="165"/>
        <end position="238"/>
    </location>
</feature>
<dbReference type="GeneID" id="70177498"/>
<protein>
    <submittedName>
        <fullName evidence="3">Uncharacterized protein</fullName>
    </submittedName>
</protein>
<accession>A0A9P8Y653</accession>
<keyword evidence="2" id="KW-1133">Transmembrane helix</keyword>
<keyword evidence="2" id="KW-0812">Transmembrane</keyword>
<dbReference type="AlphaFoldDB" id="A0A9P8Y653"/>
<evidence type="ECO:0000256" key="1">
    <source>
        <dbReference type="SAM" id="MobiDB-lite"/>
    </source>
</evidence>
<evidence type="ECO:0000313" key="3">
    <source>
        <dbReference type="EMBL" id="KAH7030880.1"/>
    </source>
</evidence>